<gene>
    <name evidence="2" type="ORF">NCTC11801_01571</name>
</gene>
<feature type="domain" description="Restriction endonuclease type IV Mrr" evidence="1">
    <location>
        <begin position="15"/>
        <end position="95"/>
    </location>
</feature>
<dbReference type="RefSeq" id="WP_115166950.1">
    <property type="nucleotide sequence ID" value="NZ_CP077317.1"/>
</dbReference>
<reference evidence="2 3" key="1">
    <citation type="submission" date="2018-06" db="EMBL/GenBank/DDBJ databases">
        <authorList>
            <consortium name="Pathogen Informatics"/>
            <person name="Doyle S."/>
        </authorList>
    </citation>
    <scope>NUCLEOTIDE SEQUENCE [LARGE SCALE GENOMIC DNA]</scope>
    <source>
        <strain evidence="2 3">NCTC11801</strain>
    </source>
</reference>
<dbReference type="EMBL" id="UGTZ01000001">
    <property type="protein sequence ID" value="SUC30641.1"/>
    <property type="molecule type" value="Genomic_DNA"/>
</dbReference>
<protein>
    <recommendedName>
        <fullName evidence="1">Restriction endonuclease type IV Mrr domain-containing protein</fullName>
    </recommendedName>
</protein>
<sequence length="96" mass="10481">MAEIDSRYKLSGSLNPNSLPILAADILKWSLGHTKVRILDGPGDGRRDILSITPEGIQHLTQCKHHSDDSKSVSSRETDEIVIALAKFGVKSALFL</sequence>
<name>A0A379FPQ2_PRORE</name>
<evidence type="ECO:0000259" key="1">
    <source>
        <dbReference type="Pfam" id="PF04471"/>
    </source>
</evidence>
<evidence type="ECO:0000313" key="3">
    <source>
        <dbReference type="Proteomes" id="UP000254208"/>
    </source>
</evidence>
<dbReference type="GO" id="GO:0009307">
    <property type="term" value="P:DNA restriction-modification system"/>
    <property type="evidence" value="ECO:0007669"/>
    <property type="project" value="InterPro"/>
</dbReference>
<dbReference type="Pfam" id="PF04471">
    <property type="entry name" value="Mrr_cat"/>
    <property type="match status" value="1"/>
</dbReference>
<dbReference type="GeneID" id="93672556"/>
<organism evidence="2 3">
    <name type="scientific">Providencia rettgeri</name>
    <dbReference type="NCBI Taxonomy" id="587"/>
    <lineage>
        <taxon>Bacteria</taxon>
        <taxon>Pseudomonadati</taxon>
        <taxon>Pseudomonadota</taxon>
        <taxon>Gammaproteobacteria</taxon>
        <taxon>Enterobacterales</taxon>
        <taxon>Morganellaceae</taxon>
        <taxon>Providencia</taxon>
    </lineage>
</organism>
<accession>A0A379FPQ2</accession>
<proteinExistence type="predicted"/>
<evidence type="ECO:0000313" key="2">
    <source>
        <dbReference type="EMBL" id="SUC30641.1"/>
    </source>
</evidence>
<dbReference type="InterPro" id="IPR007560">
    <property type="entry name" value="Restrct_endonuc_IV_Mrr"/>
</dbReference>
<dbReference type="GO" id="GO:0004519">
    <property type="term" value="F:endonuclease activity"/>
    <property type="evidence" value="ECO:0007669"/>
    <property type="project" value="InterPro"/>
</dbReference>
<dbReference type="Proteomes" id="UP000254208">
    <property type="component" value="Unassembled WGS sequence"/>
</dbReference>
<dbReference type="GO" id="GO:0003677">
    <property type="term" value="F:DNA binding"/>
    <property type="evidence" value="ECO:0007669"/>
    <property type="project" value="InterPro"/>
</dbReference>
<dbReference type="AlphaFoldDB" id="A0A379FPQ2"/>